<comment type="caution">
    <text evidence="3">The sequence shown here is derived from an EMBL/GenBank/DDBJ whole genome shotgun (WGS) entry which is preliminary data.</text>
</comment>
<dbReference type="PANTHER" id="PTHR43546">
    <property type="entry name" value="UPF0173 METAL-DEPENDENT HYDROLASE MJ1163-RELATED"/>
    <property type="match status" value="1"/>
</dbReference>
<dbReference type="GO" id="GO:0016787">
    <property type="term" value="F:hydrolase activity"/>
    <property type="evidence" value="ECO:0007669"/>
    <property type="project" value="UniProtKB-KW"/>
</dbReference>
<proteinExistence type="predicted"/>
<dbReference type="EMBL" id="SHMR01000008">
    <property type="protein sequence ID" value="RZH66623.1"/>
    <property type="molecule type" value="Genomic_DNA"/>
</dbReference>
<evidence type="ECO:0000256" key="1">
    <source>
        <dbReference type="ARBA" id="ARBA00022801"/>
    </source>
</evidence>
<dbReference type="Proteomes" id="UP000292704">
    <property type="component" value="Unassembled WGS sequence"/>
</dbReference>
<dbReference type="AlphaFoldDB" id="A0A482XX90"/>
<dbReference type="InterPro" id="IPR050114">
    <property type="entry name" value="UPF0173_UPF0282_UlaG_hydrolase"/>
</dbReference>
<dbReference type="OrthoDB" id="28313at2157"/>
<reference evidence="3 4" key="1">
    <citation type="submission" date="2019-02" db="EMBL/GenBank/DDBJ databases">
        <title>Genome analysis provides insights into bioremediation potentialities and Haloocin production by Natrinema altunense strain 4.1R isolated from Chott Douz in Tunisian desert.</title>
        <authorList>
            <person name="Najjari A."/>
            <person name="Youssef N."/>
            <person name="Ben Dhia O."/>
            <person name="Ferjani R."/>
            <person name="El Hidri D."/>
            <person name="Ouzari H.I."/>
            <person name="Cherif A."/>
        </authorList>
    </citation>
    <scope>NUCLEOTIDE SEQUENCE [LARGE SCALE GENOMIC DNA]</scope>
    <source>
        <strain evidence="3 4">4.1R</strain>
    </source>
</reference>
<dbReference type="Gene3D" id="3.60.15.10">
    <property type="entry name" value="Ribonuclease Z/Hydroxyacylglutathione hydrolase-like"/>
    <property type="match status" value="1"/>
</dbReference>
<name>A0A482XX90_9EURY</name>
<dbReference type="PANTHER" id="PTHR43546:SF9">
    <property type="entry name" value="L-ASCORBATE-6-PHOSPHATE LACTONASE ULAG-RELATED"/>
    <property type="match status" value="1"/>
</dbReference>
<protein>
    <submittedName>
        <fullName evidence="3">MBL fold metallo-hydrolase</fullName>
    </submittedName>
</protein>
<dbReference type="STRING" id="222984.GCA_000731985_02913"/>
<sequence>MRVRHIKSSTVLVESEDTAVLCDPWIVDGAFYGAWAHYPPVELEPEDLNHVDYIYISHIHPDHCHRATLERLDSDIQVLIHDYNWDFLKHNVEAAGFDVRELPHDERVHLGGDLYVNVLASDDCDPEVCGNHFACPWMAEDASTQGIDGSTQIDSMAVFDDGEHTVLNLNDCRWPMSRHAAGRVKEQYGEIDLAMLQYTFAGGYPQGRIDYSHEKLLAEREERRLQSLDNAVGFLELLEPDYYMPFAGSYTLAGDLADLNEYVARSTRTQARDYFADEDRVSDDAECVLLNSGDWFDVAAGEQSAPYEPVDPDARREYIDTELADREFTYESDPMPTLAEFREYVPAAYENFDAKRRGIGFESETEVVLSLVDDQYLRFTADGGDHEIVEGVPERTDRRRVRMEMDPRLTLRILKGPRYGHFNNAYIGSHLGFSIEPDVYERSLFYAMSFLHA</sequence>
<organism evidence="3 4">
    <name type="scientific">Natrinema altunense</name>
    <dbReference type="NCBI Taxonomy" id="222984"/>
    <lineage>
        <taxon>Archaea</taxon>
        <taxon>Methanobacteriati</taxon>
        <taxon>Methanobacteriota</taxon>
        <taxon>Stenosarchaea group</taxon>
        <taxon>Halobacteria</taxon>
        <taxon>Halobacteriales</taxon>
        <taxon>Natrialbaceae</taxon>
        <taxon>Natrinema</taxon>
    </lineage>
</organism>
<evidence type="ECO:0000313" key="3">
    <source>
        <dbReference type="EMBL" id="RZH66623.1"/>
    </source>
</evidence>
<feature type="domain" description="Metallo-beta-lactamase" evidence="2">
    <location>
        <begin position="19"/>
        <end position="199"/>
    </location>
</feature>
<dbReference type="Pfam" id="PF12706">
    <property type="entry name" value="Lactamase_B_2"/>
    <property type="match status" value="1"/>
</dbReference>
<dbReference type="RefSeq" id="WP_130171538.1">
    <property type="nucleotide sequence ID" value="NZ_SHMR01000008.1"/>
</dbReference>
<dbReference type="InterPro" id="IPR036866">
    <property type="entry name" value="RibonucZ/Hydroxyglut_hydro"/>
</dbReference>
<evidence type="ECO:0000313" key="4">
    <source>
        <dbReference type="Proteomes" id="UP000292704"/>
    </source>
</evidence>
<dbReference type="InterPro" id="IPR001279">
    <property type="entry name" value="Metallo-B-lactamas"/>
</dbReference>
<dbReference type="SUPFAM" id="SSF56281">
    <property type="entry name" value="Metallo-hydrolase/oxidoreductase"/>
    <property type="match status" value="1"/>
</dbReference>
<evidence type="ECO:0000259" key="2">
    <source>
        <dbReference type="Pfam" id="PF12706"/>
    </source>
</evidence>
<gene>
    <name evidence="3" type="ORF">ELS17_16325</name>
</gene>
<keyword evidence="1 3" id="KW-0378">Hydrolase</keyword>
<accession>A0A482XX90</accession>